<dbReference type="Proteomes" id="UP000588186">
    <property type="component" value="Unassembled WGS sequence"/>
</dbReference>
<dbReference type="EMBL" id="CAJEWB010000006">
    <property type="protein sequence ID" value="CAD2073220.1"/>
    <property type="molecule type" value="Genomic_DNA"/>
</dbReference>
<dbReference type="AlphaFoldDB" id="A0A6V7R705"/>
<evidence type="ECO:0000259" key="1">
    <source>
        <dbReference type="PROSITE" id="PS50965"/>
    </source>
</evidence>
<evidence type="ECO:0000313" key="3">
    <source>
        <dbReference type="Proteomes" id="UP000588186"/>
    </source>
</evidence>
<organism evidence="2 3">
    <name type="scientific">Phocicoccus pinnipedialis</name>
    <dbReference type="NCBI Taxonomy" id="110845"/>
    <lineage>
        <taxon>Bacteria</taxon>
        <taxon>Bacillati</taxon>
        <taxon>Bacillota</taxon>
        <taxon>Bacilli</taxon>
        <taxon>Bacillales</taxon>
        <taxon>Salinicoccaceae</taxon>
        <taxon>Phocicoccus</taxon>
    </lineage>
</organism>
<accession>A0A6V7R705</accession>
<feature type="domain" description="NERD" evidence="1">
    <location>
        <begin position="26"/>
        <end position="138"/>
    </location>
</feature>
<proteinExistence type="predicted"/>
<keyword evidence="3" id="KW-1185">Reference proteome</keyword>
<dbReference type="PROSITE" id="PS50965">
    <property type="entry name" value="NERD"/>
    <property type="match status" value="1"/>
</dbReference>
<protein>
    <submittedName>
        <fullName evidence="2">Nuclease-related domain protein</fullName>
    </submittedName>
</protein>
<comment type="caution">
    <text evidence="2">The sequence shown here is derived from an EMBL/GenBank/DDBJ whole genome shotgun (WGS) entry which is preliminary data.</text>
</comment>
<reference evidence="2 3" key="1">
    <citation type="submission" date="2020-07" db="EMBL/GenBank/DDBJ databases">
        <authorList>
            <person name="Criscuolo A."/>
        </authorList>
    </citation>
    <scope>NUCLEOTIDE SEQUENCE [LARGE SCALE GENOMIC DNA]</scope>
    <source>
        <strain evidence="2">CIP107946</strain>
    </source>
</reference>
<dbReference type="InterPro" id="IPR011528">
    <property type="entry name" value="NERD"/>
</dbReference>
<gene>
    <name evidence="2" type="ORF">JEOPIN946_00604</name>
</gene>
<sequence length="303" mass="35815">MNKLEILKKRMPLNATESRLLLVRNLGIEGEAFISRILSEKLNVQPLVLEDFLFEIDGSECQIDFLLIFEYECLIIEVKHYDGDYIYGDEFITKLNTKKSYPNPTLQLVRATDRLAKLFVKENIRMKIITSLLYTHPGFYLYHAPVDSRVVFLPQIKKFMETLNKKPCGIQERHERVFERLKSLRLESSSYERKITYDFDELKKCVTCAKCDGEMVRKNAGDRKYVYCTLCDTQENFQEAMLRNSAELEYLFPEKRLTLSLVLEWVGDCISRQFLRNILATRYKLVRSGRTTHYVRRNLDRKL</sequence>
<evidence type="ECO:0000313" key="2">
    <source>
        <dbReference type="EMBL" id="CAD2073220.1"/>
    </source>
</evidence>
<dbReference type="Pfam" id="PF08378">
    <property type="entry name" value="NERD"/>
    <property type="match status" value="1"/>
</dbReference>
<name>A0A6V7R705_9BACL</name>
<dbReference type="RefSeq" id="WP_186076759.1">
    <property type="nucleotide sequence ID" value="NZ_CAJEWB010000006.1"/>
</dbReference>